<sequence>MNIKKLYDNIADGNLTTGIVDDLLWKDAERIKTGKDRPQDLDSLLEMYSKWYLSKKSLIRIEDPTFLSFKIIIDWTSPLFRNNDKRVQVRKEKMGGGESLSYYLESVNQTWRKEKLLNFQGKMRELMTNRFHYMKSMDGLGSFWKIQPKVAFLPQEITISTIESMDMFISSMADDYLHATYDYQNMKNVAPINLRRFDMIVVIHEIRNIKSLLTNYFNNDEKYKKIMEEHGGESERFIEDRDGMVFLNPYLGTHAYKFTDCEFDFSETFSYLSSVSNEGGKEVSTKFKISLGRMDFRYHDLDVFSESARKKRFLEEVEPHVYQRSDKQSEISREVRRFTTDGQKSSSSGIGDIVKKIAIEEARKTSEAITRAIDNQIKGTASHATKALKQKLDELETEFRPSNVAGRFVNKQAKKAGDSAKRAIDKVDAVADTAISKLKAFMGDTGSAGNDSEQGGQIIKSHNDQFGTSKEETAKALKSIKENSEFEFPRKQEDDTREQLREIITENKSKFEYVRSVFEESMKQNG</sequence>
<dbReference type="EMBL" id="BK035393">
    <property type="protein sequence ID" value="DAG97928.1"/>
    <property type="molecule type" value="Genomic_DNA"/>
</dbReference>
<protein>
    <submittedName>
        <fullName evidence="2">Uncharacterized protein</fullName>
    </submittedName>
</protein>
<feature type="region of interest" description="Disordered" evidence="1">
    <location>
        <begin position="446"/>
        <end position="475"/>
    </location>
</feature>
<reference evidence="2" key="1">
    <citation type="journal article" date="2021" name="Proc. Natl. Acad. Sci. U.S.A.">
        <title>A Catalog of Tens of Thousands of Viruses from Human Metagenomes Reveals Hidden Associations with Chronic Diseases.</title>
        <authorList>
            <person name="Tisza M.J."/>
            <person name="Buck C.B."/>
        </authorList>
    </citation>
    <scope>NUCLEOTIDE SEQUENCE</scope>
    <source>
        <strain evidence="2">CtASH1</strain>
    </source>
</reference>
<accession>A0A8S5VU28</accession>
<evidence type="ECO:0000256" key="1">
    <source>
        <dbReference type="SAM" id="MobiDB-lite"/>
    </source>
</evidence>
<name>A0A8S5VU28_9CAUD</name>
<evidence type="ECO:0000313" key="2">
    <source>
        <dbReference type="EMBL" id="DAG97928.1"/>
    </source>
</evidence>
<organism evidence="2">
    <name type="scientific">Ackermannviridae sp</name>
    <dbReference type="NCBI Taxonomy" id="2831612"/>
    <lineage>
        <taxon>Viruses</taxon>
        <taxon>Duplodnaviria</taxon>
        <taxon>Heunggongvirae</taxon>
        <taxon>Uroviricota</taxon>
        <taxon>Caudoviricetes</taxon>
        <taxon>Pantevenvirales</taxon>
        <taxon>Ackermannviridae</taxon>
    </lineage>
</organism>
<proteinExistence type="predicted"/>